<dbReference type="Proteomes" id="UP000054047">
    <property type="component" value="Unassembled WGS sequence"/>
</dbReference>
<name>A0A0C2D580_9BILA</name>
<dbReference type="EMBL" id="KN727907">
    <property type="protein sequence ID" value="KIH64723.1"/>
    <property type="molecule type" value="Genomic_DNA"/>
</dbReference>
<organism evidence="1 2">
    <name type="scientific">Ancylostoma duodenale</name>
    <dbReference type="NCBI Taxonomy" id="51022"/>
    <lineage>
        <taxon>Eukaryota</taxon>
        <taxon>Metazoa</taxon>
        <taxon>Ecdysozoa</taxon>
        <taxon>Nematoda</taxon>
        <taxon>Chromadorea</taxon>
        <taxon>Rhabditida</taxon>
        <taxon>Rhabditina</taxon>
        <taxon>Rhabditomorpha</taxon>
        <taxon>Strongyloidea</taxon>
        <taxon>Ancylostomatidae</taxon>
        <taxon>Ancylostomatinae</taxon>
        <taxon>Ancylostoma</taxon>
    </lineage>
</organism>
<accession>A0A0C2D580</accession>
<dbReference type="OrthoDB" id="8830751at2759"/>
<protein>
    <submittedName>
        <fullName evidence="1">Uncharacterized protein</fullName>
    </submittedName>
</protein>
<evidence type="ECO:0000313" key="1">
    <source>
        <dbReference type="EMBL" id="KIH64723.1"/>
    </source>
</evidence>
<evidence type="ECO:0000313" key="2">
    <source>
        <dbReference type="Proteomes" id="UP000054047"/>
    </source>
</evidence>
<dbReference type="AlphaFoldDB" id="A0A0C2D580"/>
<keyword evidence="2" id="KW-1185">Reference proteome</keyword>
<sequence length="78" mass="8613">MHSPALNLVILAPTQVRRREGVVTEERLSTSVMGCLKFLACSALTHKGLKQVFDEAFLAGIGVNLKDTYRKPPCCRIL</sequence>
<proteinExistence type="predicted"/>
<gene>
    <name evidence="1" type="ORF">ANCDUO_04961</name>
</gene>
<reference evidence="1 2" key="1">
    <citation type="submission" date="2013-12" db="EMBL/GenBank/DDBJ databases">
        <title>Draft genome of the parsitic nematode Ancylostoma duodenale.</title>
        <authorList>
            <person name="Mitreva M."/>
        </authorList>
    </citation>
    <scope>NUCLEOTIDE SEQUENCE [LARGE SCALE GENOMIC DNA]</scope>
    <source>
        <strain evidence="1 2">Zhejiang</strain>
    </source>
</reference>